<dbReference type="AlphaFoldDB" id="A0A0C2CT82"/>
<protein>
    <submittedName>
        <fullName evidence="2">Uncharacterized protein</fullName>
    </submittedName>
</protein>
<proteinExistence type="predicted"/>
<feature type="region of interest" description="Disordered" evidence="1">
    <location>
        <begin position="190"/>
        <end position="223"/>
    </location>
</feature>
<accession>A0A0C2CT82</accession>
<evidence type="ECO:0000313" key="3">
    <source>
        <dbReference type="Proteomes" id="UP000031599"/>
    </source>
</evidence>
<reference evidence="2 3" key="1">
    <citation type="submission" date="2014-12" db="EMBL/GenBank/DDBJ databases">
        <title>Genome assembly of Enhygromyxa salina DSM 15201.</title>
        <authorList>
            <person name="Sharma G."/>
            <person name="Subramanian S."/>
        </authorList>
    </citation>
    <scope>NUCLEOTIDE SEQUENCE [LARGE SCALE GENOMIC DNA]</scope>
    <source>
        <strain evidence="2 3">DSM 15201</strain>
    </source>
</reference>
<organism evidence="2 3">
    <name type="scientific">Enhygromyxa salina</name>
    <dbReference type="NCBI Taxonomy" id="215803"/>
    <lineage>
        <taxon>Bacteria</taxon>
        <taxon>Pseudomonadati</taxon>
        <taxon>Myxococcota</taxon>
        <taxon>Polyangia</taxon>
        <taxon>Nannocystales</taxon>
        <taxon>Nannocystaceae</taxon>
        <taxon>Enhygromyxa</taxon>
    </lineage>
</organism>
<feature type="compositionally biased region" description="Basic and acidic residues" evidence="1">
    <location>
        <begin position="192"/>
        <end position="221"/>
    </location>
</feature>
<evidence type="ECO:0000313" key="2">
    <source>
        <dbReference type="EMBL" id="KIG12815.1"/>
    </source>
</evidence>
<dbReference type="EMBL" id="JMCC02000117">
    <property type="protein sequence ID" value="KIG12815.1"/>
    <property type="molecule type" value="Genomic_DNA"/>
</dbReference>
<gene>
    <name evidence="2" type="ORF">DB30_00978</name>
</gene>
<comment type="caution">
    <text evidence="2">The sequence shown here is derived from an EMBL/GenBank/DDBJ whole genome shotgun (WGS) entry which is preliminary data.</text>
</comment>
<sequence>MLHRDRAAVSELGERALERLEHGHQRRREHRRWLGVVVAVVGGEVGADDRTQARERAIEGVLSQQAALGDEPQPAVVVAERAQADLAADHCGFLARSLLAQILGRDRLADHVVAVAKLGQVPPCHEHQALLLARGLAPQRAGVVVHLRAKQLIEQLRDRAWGSEQHEGHVDRRERKVLAGVADRLVGLDQRAGADRRGADHRPQRDLGDGSEHRVLGERAPELVGRPLVQPRAQGLVSPLGRGPGHAPLGEAQDHLILGKDDRVDDREVARVMEQLGLRHVLAKARAVDDRVEARDRAKVDRPALHEHAVGQQRGAGLVERVLAGVGEQPQRRAADRDALVDDVDLCPRLARELHGARDLLAVDEHGDPRPTTALAQQRDLGQGVAQAAKELDDQPGPEPIFDVNPVTGGLPGHARDFVGLIGAQLERGPGAVGRHAHDSRKLWVERHRRVEGERELL</sequence>
<evidence type="ECO:0000256" key="1">
    <source>
        <dbReference type="SAM" id="MobiDB-lite"/>
    </source>
</evidence>
<name>A0A0C2CT82_9BACT</name>
<dbReference type="Proteomes" id="UP000031599">
    <property type="component" value="Unassembled WGS sequence"/>
</dbReference>